<organism evidence="1 2">
    <name type="scientific">Elsinoe batatas</name>
    <dbReference type="NCBI Taxonomy" id="2601811"/>
    <lineage>
        <taxon>Eukaryota</taxon>
        <taxon>Fungi</taxon>
        <taxon>Dikarya</taxon>
        <taxon>Ascomycota</taxon>
        <taxon>Pezizomycotina</taxon>
        <taxon>Dothideomycetes</taxon>
        <taxon>Dothideomycetidae</taxon>
        <taxon>Myriangiales</taxon>
        <taxon>Elsinoaceae</taxon>
        <taxon>Elsinoe</taxon>
    </lineage>
</organism>
<evidence type="ECO:0000313" key="2">
    <source>
        <dbReference type="Proteomes" id="UP000809789"/>
    </source>
</evidence>
<proteinExistence type="predicted"/>
<gene>
    <name evidence="1" type="ORF">KVT40_005625</name>
</gene>
<name>A0A8K0L3E5_9PEZI</name>
<accession>A0A8K0L3E5</accession>
<comment type="caution">
    <text evidence="1">The sequence shown here is derived from an EMBL/GenBank/DDBJ whole genome shotgun (WGS) entry which is preliminary data.</text>
</comment>
<reference evidence="1" key="1">
    <citation type="submission" date="2021-07" db="EMBL/GenBank/DDBJ databases">
        <title>Elsinoe batatas strain:CRI-CJ2 Genome sequencing and assembly.</title>
        <authorList>
            <person name="Huang L."/>
        </authorList>
    </citation>
    <scope>NUCLEOTIDE SEQUENCE</scope>
    <source>
        <strain evidence="1">CRI-CJ2</strain>
    </source>
</reference>
<evidence type="ECO:0000313" key="1">
    <source>
        <dbReference type="EMBL" id="KAG8626680.1"/>
    </source>
</evidence>
<dbReference type="Proteomes" id="UP000809789">
    <property type="component" value="Unassembled WGS sequence"/>
</dbReference>
<sequence length="179" mass="19939">MSTQATFTLGKISTIDIPQPFSVVDLSATITFIVHRGGSSGPSWRILFEVKPVYPGASGPQGIIQAHVPLQANGDTWPPSTRIEGLDDYFHMRLWKDGRVALGCFQTTSVEEKFFFGLARIPVKVHSEREIMGQRINHRLDNVAVESWYEAMSTSNHSRKEVAHAVFRSADVKHNSSSQ</sequence>
<dbReference type="EMBL" id="JAESVG020000006">
    <property type="protein sequence ID" value="KAG8626680.1"/>
    <property type="molecule type" value="Genomic_DNA"/>
</dbReference>
<protein>
    <submittedName>
        <fullName evidence="1">Uncharacterized protein</fullName>
    </submittedName>
</protein>
<keyword evidence="2" id="KW-1185">Reference proteome</keyword>
<dbReference type="OrthoDB" id="3868137at2759"/>
<dbReference type="AlphaFoldDB" id="A0A8K0L3E5"/>